<keyword evidence="1" id="KW-1133">Transmembrane helix</keyword>
<dbReference type="EMBL" id="JADIND010000046">
    <property type="protein sequence ID" value="MBO8430158.1"/>
    <property type="molecule type" value="Genomic_DNA"/>
</dbReference>
<sequence>MSKKTPIFITLSLAFLYGIYYFGIPAVLNTSKAEIFLEQKINKVSGYKIDITSPVFKMGLTPSLWLRAEEFSILNKDNSKALSLTHPNINIALLPLIFKDLEIKHFSSDKSFANIIVDKNSQIKLGDYPVQVKSESKFTLNKASVLLKDFNLNIKEYIQNKNIIVDGKLLNIKQYEKDKHIKASMNAIINVDKKLSEINFDTELKLPLTNIDEDKISLNANIKDLDLSIFSAYIKAISKNKYTTTRGILNFTSATQLKENKHKQIISSLILKDFGLINKDLAQASYCDGILTIKSDIETLKNGIRINSLSAKAPQVDISASGDVTKLNEKIPYLNLKTIINPSRTEKAIPILPGYENLLPEFNFYKLKKYILYANAIGHLDIIGKANAPEMFGDILLSDAYLIKRIPNTK</sequence>
<keyword evidence="1" id="KW-0472">Membrane</keyword>
<keyword evidence="1" id="KW-0812">Transmembrane</keyword>
<proteinExistence type="predicted"/>
<reference evidence="2" key="2">
    <citation type="journal article" date="2021" name="PeerJ">
        <title>Extensive microbial diversity within the chicken gut microbiome revealed by metagenomics and culture.</title>
        <authorList>
            <person name="Gilroy R."/>
            <person name="Ravi A."/>
            <person name="Getino M."/>
            <person name="Pursley I."/>
            <person name="Horton D.L."/>
            <person name="Alikhan N.F."/>
            <person name="Baker D."/>
            <person name="Gharbi K."/>
            <person name="Hall N."/>
            <person name="Watson M."/>
            <person name="Adriaenssens E.M."/>
            <person name="Foster-Nyarko E."/>
            <person name="Jarju S."/>
            <person name="Secka A."/>
            <person name="Antonio M."/>
            <person name="Oren A."/>
            <person name="Chaudhuri R.R."/>
            <person name="La Ragione R."/>
            <person name="Hildebrand F."/>
            <person name="Pallen M.J."/>
        </authorList>
    </citation>
    <scope>NUCLEOTIDE SEQUENCE</scope>
    <source>
        <strain evidence="2">10192</strain>
    </source>
</reference>
<accession>A0A9D9DM95</accession>
<name>A0A9D9DM95_9BACT</name>
<evidence type="ECO:0000313" key="2">
    <source>
        <dbReference type="EMBL" id="MBO8430158.1"/>
    </source>
</evidence>
<evidence type="ECO:0000313" key="3">
    <source>
        <dbReference type="Proteomes" id="UP000823632"/>
    </source>
</evidence>
<organism evidence="2 3">
    <name type="scientific">Candidatus Scatousia excrementipullorum</name>
    <dbReference type="NCBI Taxonomy" id="2840936"/>
    <lineage>
        <taxon>Bacteria</taxon>
        <taxon>Candidatus Scatousia</taxon>
    </lineage>
</organism>
<evidence type="ECO:0008006" key="4">
    <source>
        <dbReference type="Google" id="ProtNLM"/>
    </source>
</evidence>
<protein>
    <recommendedName>
        <fullName evidence="4">AsmA domain-containing protein</fullName>
    </recommendedName>
</protein>
<dbReference type="Proteomes" id="UP000823632">
    <property type="component" value="Unassembled WGS sequence"/>
</dbReference>
<gene>
    <name evidence="2" type="ORF">IAC76_02105</name>
</gene>
<evidence type="ECO:0000256" key="1">
    <source>
        <dbReference type="SAM" id="Phobius"/>
    </source>
</evidence>
<reference evidence="2" key="1">
    <citation type="submission" date="2020-10" db="EMBL/GenBank/DDBJ databases">
        <authorList>
            <person name="Gilroy R."/>
        </authorList>
    </citation>
    <scope>NUCLEOTIDE SEQUENCE</scope>
    <source>
        <strain evidence="2">10192</strain>
    </source>
</reference>
<feature type="transmembrane region" description="Helical" evidence="1">
    <location>
        <begin position="7"/>
        <end position="28"/>
    </location>
</feature>
<feature type="non-terminal residue" evidence="2">
    <location>
        <position position="410"/>
    </location>
</feature>
<dbReference type="AlphaFoldDB" id="A0A9D9DM95"/>
<comment type="caution">
    <text evidence="2">The sequence shown here is derived from an EMBL/GenBank/DDBJ whole genome shotgun (WGS) entry which is preliminary data.</text>
</comment>